<sequence length="469" mass="50337">MVTINNDHQGLFIVGGVVKSRLTEKDRQVVQDYLSSLLQVRNLVILVGSGASFHLGSPQTRALKTESVKELISQAGESIEDSDADLLGALNPSDNGDLEKLLNGLQLAVALAAQTGHATITLGEGTSARAFNVEDIESLRKKIGSALAYACELPGDPSKIEVEYKDDPLRAHRTLISRIVRSRRANLPRPRLFTTNYDLVIERALDELGYPYIDGFSGTVDRRLNLAYYGLDFHRVDTTSQQVLARADSALYLHKIHGSLNWRAAPEREATTGVESLEVRQVSQNGTTDAERVLIYPTTAKEGDTLAYPYSDLMRLLGEAVQQDDTAIVSVGYGFADPHINRILLRSLALNPALNVLVADPFAVLEPSNMNEAMEADELVGQTLTEAGLNPKDTAIAALAQGADSRIAVLTGEAGKFTRFADLMPDPSVDSGVTPPSAIVGLIESLEAAILRPSAPSNTANAPGGDSGV</sequence>
<dbReference type="Pfam" id="PF13289">
    <property type="entry name" value="SIR2_2"/>
    <property type="match status" value="1"/>
</dbReference>
<organism evidence="1 2">
    <name type="scientific">Kocuria dechangensis</name>
    <dbReference type="NCBI Taxonomy" id="1176249"/>
    <lineage>
        <taxon>Bacteria</taxon>
        <taxon>Bacillati</taxon>
        <taxon>Actinomycetota</taxon>
        <taxon>Actinomycetes</taxon>
        <taxon>Micrococcales</taxon>
        <taxon>Micrococcaceae</taxon>
        <taxon>Kocuria</taxon>
    </lineage>
</organism>
<gene>
    <name evidence="1" type="ORF">GCM10011374_40190</name>
</gene>
<reference evidence="1" key="2">
    <citation type="submission" date="2020-09" db="EMBL/GenBank/DDBJ databases">
        <authorList>
            <person name="Sun Q."/>
            <person name="Zhou Y."/>
        </authorList>
    </citation>
    <scope>NUCLEOTIDE SEQUENCE</scope>
    <source>
        <strain evidence="1">CGMCC 1.12187</strain>
    </source>
</reference>
<dbReference type="Proteomes" id="UP000638848">
    <property type="component" value="Unassembled WGS sequence"/>
</dbReference>
<name>A0A917M1V3_9MICC</name>
<dbReference type="RefSeq" id="WP_188540391.1">
    <property type="nucleotide sequence ID" value="NZ_BMEQ01000045.1"/>
</dbReference>
<evidence type="ECO:0008006" key="3">
    <source>
        <dbReference type="Google" id="ProtNLM"/>
    </source>
</evidence>
<accession>A0A917M1V3</accession>
<keyword evidence="2" id="KW-1185">Reference proteome</keyword>
<dbReference type="AlphaFoldDB" id="A0A917M1V3"/>
<evidence type="ECO:0000313" key="1">
    <source>
        <dbReference type="EMBL" id="GGG71470.1"/>
    </source>
</evidence>
<dbReference type="EMBL" id="BMEQ01000045">
    <property type="protein sequence ID" value="GGG71470.1"/>
    <property type="molecule type" value="Genomic_DNA"/>
</dbReference>
<comment type="caution">
    <text evidence="1">The sequence shown here is derived from an EMBL/GenBank/DDBJ whole genome shotgun (WGS) entry which is preliminary data.</text>
</comment>
<protein>
    <recommendedName>
        <fullName evidence="3">SIR2-like domain-containing protein</fullName>
    </recommendedName>
</protein>
<proteinExistence type="predicted"/>
<evidence type="ECO:0000313" key="2">
    <source>
        <dbReference type="Proteomes" id="UP000638848"/>
    </source>
</evidence>
<reference evidence="1" key="1">
    <citation type="journal article" date="2014" name="Int. J. Syst. Evol. Microbiol.">
        <title>Complete genome sequence of Corynebacterium casei LMG S-19264T (=DSM 44701T), isolated from a smear-ripened cheese.</title>
        <authorList>
            <consortium name="US DOE Joint Genome Institute (JGI-PGF)"/>
            <person name="Walter F."/>
            <person name="Albersmeier A."/>
            <person name="Kalinowski J."/>
            <person name="Ruckert C."/>
        </authorList>
    </citation>
    <scope>NUCLEOTIDE SEQUENCE</scope>
    <source>
        <strain evidence="1">CGMCC 1.12187</strain>
    </source>
</reference>